<evidence type="ECO:0000313" key="3">
    <source>
        <dbReference type="EMBL" id="AGF78866.1"/>
    </source>
</evidence>
<evidence type="ECO:0000313" key="4">
    <source>
        <dbReference type="Proteomes" id="UP000011721"/>
    </source>
</evidence>
<dbReference type="InterPro" id="IPR006016">
    <property type="entry name" value="UspA"/>
</dbReference>
<dbReference type="PANTHER" id="PTHR46268:SF6">
    <property type="entry name" value="UNIVERSAL STRESS PROTEIN UP12"/>
    <property type="match status" value="1"/>
</dbReference>
<evidence type="ECO:0000256" key="1">
    <source>
        <dbReference type="ARBA" id="ARBA00008791"/>
    </source>
</evidence>
<dbReference type="EMBL" id="CP003985">
    <property type="protein sequence ID" value="AGF78866.1"/>
    <property type="molecule type" value="Genomic_DNA"/>
</dbReference>
<proteinExistence type="inferred from homology"/>
<dbReference type="OrthoDB" id="5430193at2"/>
<dbReference type="InterPro" id="IPR006015">
    <property type="entry name" value="Universal_stress_UspA"/>
</dbReference>
<dbReference type="Pfam" id="PF00582">
    <property type="entry name" value="Usp"/>
    <property type="match status" value="2"/>
</dbReference>
<comment type="similarity">
    <text evidence="1">Belongs to the universal stress protein A family.</text>
</comment>
<dbReference type="AlphaFoldDB" id="M1PR57"/>
<dbReference type="CDD" id="cd00293">
    <property type="entry name" value="USP-like"/>
    <property type="match status" value="2"/>
</dbReference>
<feature type="domain" description="UspA" evidence="2">
    <location>
        <begin position="258"/>
        <end position="300"/>
    </location>
</feature>
<protein>
    <submittedName>
        <fullName evidence="3">Universal stress protein UspA-like protein</fullName>
    </submittedName>
</protein>
<dbReference type="HOGENOM" id="CLU_075315_0_1_7"/>
<dbReference type="Proteomes" id="UP000011721">
    <property type="component" value="Chromosome"/>
</dbReference>
<dbReference type="Gene3D" id="3.40.50.620">
    <property type="entry name" value="HUPs"/>
    <property type="match status" value="2"/>
</dbReference>
<dbReference type="PRINTS" id="PR01438">
    <property type="entry name" value="UNVRSLSTRESS"/>
</dbReference>
<dbReference type="KEGG" id="dsf:UWK_02326"/>
<sequence length="309" mass="34212">MQKDILIAIDGSVYSNQSLTYISTLFAADPHIHFHLCTWITAGSSIMPSAADQKNSLIPTNTVQGTKESSARRYLKKATEKLLRNNITSDRIHSSVHTCGYNFAAAIQQTAEKDLLDAVLIGRRGLNGISEMLMGSVSSSLFQKCHNTPLWIIDGEVQSKKFLVPVDGSVNSLMAIDHLCHIFAERTDIEICLFHCTAIFGKEIHCKPELFYKKWGKDWSDTHLSGTDCLFNGPQQLLLNAGIPEKQIQILPESTDIEEAHSIIREAKKRDCGTIVMGRRGKATSKGLFGGVSDRAIKHFQDLALWVVG</sequence>
<dbReference type="RefSeq" id="WP_015404554.1">
    <property type="nucleotide sequence ID" value="NC_020304.1"/>
</dbReference>
<dbReference type="SUPFAM" id="SSF52402">
    <property type="entry name" value="Adenine nucleotide alpha hydrolases-like"/>
    <property type="match status" value="2"/>
</dbReference>
<dbReference type="InterPro" id="IPR014729">
    <property type="entry name" value="Rossmann-like_a/b/a_fold"/>
</dbReference>
<gene>
    <name evidence="3" type="ordered locus">UWK_02326</name>
</gene>
<keyword evidence="4" id="KW-1185">Reference proteome</keyword>
<organism evidence="3 4">
    <name type="scientific">Desulfocapsa sulfexigens (strain DSM 10523 / SB164P1)</name>
    <dbReference type="NCBI Taxonomy" id="1167006"/>
    <lineage>
        <taxon>Bacteria</taxon>
        <taxon>Pseudomonadati</taxon>
        <taxon>Thermodesulfobacteriota</taxon>
        <taxon>Desulfobulbia</taxon>
        <taxon>Desulfobulbales</taxon>
        <taxon>Desulfocapsaceae</taxon>
        <taxon>Desulfocapsa</taxon>
    </lineage>
</organism>
<evidence type="ECO:0000259" key="2">
    <source>
        <dbReference type="Pfam" id="PF00582"/>
    </source>
</evidence>
<name>M1PR57_DESSD</name>
<dbReference type="eggNOG" id="COG0589">
    <property type="taxonomic scope" value="Bacteria"/>
</dbReference>
<reference evidence="4" key="1">
    <citation type="journal article" date="2013" name="Stand. Genomic Sci.">
        <title>Complete genome sequence of Desulfocapsa sulfexigens, a marine deltaproteobacterium specialized in disproportionating inorganic sulfur compounds.</title>
        <authorList>
            <person name="Finster K.W."/>
            <person name="Kjeldsen K.U."/>
            <person name="Kube M."/>
            <person name="Reinhardt R."/>
            <person name="Mussmann M."/>
            <person name="Amann R."/>
            <person name="Schreiber L."/>
        </authorList>
    </citation>
    <scope>NUCLEOTIDE SEQUENCE [LARGE SCALE GENOMIC DNA]</scope>
    <source>
        <strain evidence="4">DSM 10523 / SB164P1</strain>
    </source>
</reference>
<dbReference type="STRING" id="1167006.UWK_02326"/>
<accession>M1PR57</accession>
<dbReference type="PANTHER" id="PTHR46268">
    <property type="entry name" value="STRESS RESPONSE PROTEIN NHAX"/>
    <property type="match status" value="1"/>
</dbReference>
<feature type="domain" description="UspA" evidence="2">
    <location>
        <begin position="2"/>
        <end position="146"/>
    </location>
</feature>